<dbReference type="Proteomes" id="UP000257109">
    <property type="component" value="Unassembled WGS sequence"/>
</dbReference>
<feature type="non-terminal residue" evidence="2">
    <location>
        <position position="1"/>
    </location>
</feature>
<keyword evidence="3" id="KW-1185">Reference proteome</keyword>
<dbReference type="AlphaFoldDB" id="A0A371ERF7"/>
<feature type="compositionally biased region" description="Basic and acidic residues" evidence="1">
    <location>
        <begin position="1"/>
        <end position="20"/>
    </location>
</feature>
<evidence type="ECO:0000313" key="3">
    <source>
        <dbReference type="Proteomes" id="UP000257109"/>
    </source>
</evidence>
<evidence type="ECO:0000313" key="2">
    <source>
        <dbReference type="EMBL" id="RDX68643.1"/>
    </source>
</evidence>
<sequence length="479" mass="54914">MSTVKDITRRSASKAKDAQKLRGLKPKPNPKPNLILCISLLLNSVKPYLKSRRTLSSFIGRLGRLRLKEDPMESSSGIMSTLGLFFFKFLEGKSFMEASIFSMVHDMAMGPGRIEGIEPQAIETLLGPLTRGRLKRLEADSANTGREFNGFAFHNNSHGRAVMVHLNSQDAKDRFLTCTSSIEKDASKHHAPLWVWDARVREWSVDEYEFRFWIAYSTLLMIILALQASSRSDVAVELDLAESRPVWEEAGLAEMASLGSRLFLMGRDLLRSQDKWKEGKGHPRLANTHIYEEIRSFHGIARFYRYLRTLWSKLDFKLLFPTTCHPQIDKQSEITHALIKINDNAYILDMPQSYERSHITWDSNLRENSSKEREPDEDLIGTLEDIQEDKETNDNQALKVAMTRGRLRRLQEEMLQKLGMLKSLKDLISGEFLNPFLAYSHFLLSSPLFLSISSWQVPSLGGLKDQNSRKILRSHHYEP</sequence>
<gene>
    <name evidence="2" type="ORF">CR513_52343</name>
</gene>
<organism evidence="2 3">
    <name type="scientific">Mucuna pruriens</name>
    <name type="common">Velvet bean</name>
    <name type="synonym">Dolichos pruriens</name>
    <dbReference type="NCBI Taxonomy" id="157652"/>
    <lineage>
        <taxon>Eukaryota</taxon>
        <taxon>Viridiplantae</taxon>
        <taxon>Streptophyta</taxon>
        <taxon>Embryophyta</taxon>
        <taxon>Tracheophyta</taxon>
        <taxon>Spermatophyta</taxon>
        <taxon>Magnoliopsida</taxon>
        <taxon>eudicotyledons</taxon>
        <taxon>Gunneridae</taxon>
        <taxon>Pentapetalae</taxon>
        <taxon>rosids</taxon>
        <taxon>fabids</taxon>
        <taxon>Fabales</taxon>
        <taxon>Fabaceae</taxon>
        <taxon>Papilionoideae</taxon>
        <taxon>50 kb inversion clade</taxon>
        <taxon>NPAAA clade</taxon>
        <taxon>indigoferoid/millettioid clade</taxon>
        <taxon>Phaseoleae</taxon>
        <taxon>Mucuna</taxon>
    </lineage>
</organism>
<accession>A0A371ERF7</accession>
<evidence type="ECO:0000256" key="1">
    <source>
        <dbReference type="SAM" id="MobiDB-lite"/>
    </source>
</evidence>
<reference evidence="2" key="1">
    <citation type="submission" date="2018-05" db="EMBL/GenBank/DDBJ databases">
        <title>Draft genome of Mucuna pruriens seed.</title>
        <authorList>
            <person name="Nnadi N.E."/>
            <person name="Vos R."/>
            <person name="Hasami M.H."/>
            <person name="Devisetty U.K."/>
            <person name="Aguiy J.C."/>
        </authorList>
    </citation>
    <scope>NUCLEOTIDE SEQUENCE [LARGE SCALE GENOMIC DNA]</scope>
    <source>
        <strain evidence="2">JCA_2017</strain>
    </source>
</reference>
<dbReference type="EMBL" id="QJKJ01012446">
    <property type="protein sequence ID" value="RDX68643.1"/>
    <property type="molecule type" value="Genomic_DNA"/>
</dbReference>
<proteinExistence type="predicted"/>
<name>A0A371ERF7_MUCPR</name>
<protein>
    <submittedName>
        <fullName evidence="2">Uncharacterized protein</fullName>
    </submittedName>
</protein>
<feature type="non-terminal residue" evidence="2">
    <location>
        <position position="479"/>
    </location>
</feature>
<feature type="region of interest" description="Disordered" evidence="1">
    <location>
        <begin position="1"/>
        <end position="27"/>
    </location>
</feature>
<comment type="caution">
    <text evidence="2">The sequence shown here is derived from an EMBL/GenBank/DDBJ whole genome shotgun (WGS) entry which is preliminary data.</text>
</comment>